<reference evidence="4" key="1">
    <citation type="journal article" date="2023" name="Commun. Biol.">
        <title>Genome analysis of Parmales, the sister group of diatoms, reveals the evolutionary specialization of diatoms from phago-mixotrophs to photoautotrophs.</title>
        <authorList>
            <person name="Ban H."/>
            <person name="Sato S."/>
            <person name="Yoshikawa S."/>
            <person name="Yamada K."/>
            <person name="Nakamura Y."/>
            <person name="Ichinomiya M."/>
            <person name="Sato N."/>
            <person name="Blanc-Mathieu R."/>
            <person name="Endo H."/>
            <person name="Kuwata A."/>
            <person name="Ogata H."/>
        </authorList>
    </citation>
    <scope>NUCLEOTIDE SEQUENCE [LARGE SCALE GENOMIC DNA]</scope>
    <source>
        <strain evidence="4">NIES 3699</strain>
    </source>
</reference>
<evidence type="ECO:0008006" key="5">
    <source>
        <dbReference type="Google" id="ProtNLM"/>
    </source>
</evidence>
<sequence length="300" mass="32134">MPHSIPSALALPEYIVLITAVHSVTGEELSTYAWADDDIEKITNDLIGLQPHTSSSSSSSPPIPSTSKESSLTPAILSRSTPYPHKFVPHPTPSNLLILLPSNGESTPSNNYLKLAQKLSLPDTSILSLLGAEPLPFDLGNSWLADMDYATGEQLPAAKIAENTEKCAEGLRKYIKTLFEYFNPESVFVLGYGLGSSLGLSLINEGGFRLGGLIAIGGGAGSKFKVKKDKVVTPVMEIVKDDGWIGLSAVEKRALQSIETFKGKGAGMGMSEAECKKVMEFLGGKMQKRMKGMEGMCKQP</sequence>
<gene>
    <name evidence="3" type="ORF">TrVE_jg385</name>
</gene>
<feature type="compositionally biased region" description="Low complexity" evidence="1">
    <location>
        <begin position="54"/>
        <end position="71"/>
    </location>
</feature>
<protein>
    <recommendedName>
        <fullName evidence="5">Phospholipase/carboxylesterase/thioesterase domain-containing protein</fullName>
    </recommendedName>
</protein>
<accession>A0A9W7C9Y6</accession>
<comment type="caution">
    <text evidence="3">The sequence shown here is derived from an EMBL/GenBank/DDBJ whole genome shotgun (WGS) entry which is preliminary data.</text>
</comment>
<evidence type="ECO:0000256" key="1">
    <source>
        <dbReference type="SAM" id="MobiDB-lite"/>
    </source>
</evidence>
<feature type="chain" id="PRO_5040776580" description="Phospholipase/carboxylesterase/thioesterase domain-containing protein" evidence="2">
    <location>
        <begin position="27"/>
        <end position="300"/>
    </location>
</feature>
<feature type="region of interest" description="Disordered" evidence="1">
    <location>
        <begin position="50"/>
        <end position="71"/>
    </location>
</feature>
<evidence type="ECO:0000256" key="2">
    <source>
        <dbReference type="SAM" id="SignalP"/>
    </source>
</evidence>
<dbReference type="EMBL" id="BRXX01000339">
    <property type="protein sequence ID" value="GMI05855.1"/>
    <property type="molecule type" value="Genomic_DNA"/>
</dbReference>
<evidence type="ECO:0000313" key="3">
    <source>
        <dbReference type="EMBL" id="GMI05855.1"/>
    </source>
</evidence>
<organism evidence="3 4">
    <name type="scientific">Triparma verrucosa</name>
    <dbReference type="NCBI Taxonomy" id="1606542"/>
    <lineage>
        <taxon>Eukaryota</taxon>
        <taxon>Sar</taxon>
        <taxon>Stramenopiles</taxon>
        <taxon>Ochrophyta</taxon>
        <taxon>Bolidophyceae</taxon>
        <taxon>Parmales</taxon>
        <taxon>Triparmaceae</taxon>
        <taxon>Triparma</taxon>
    </lineage>
</organism>
<keyword evidence="4" id="KW-1185">Reference proteome</keyword>
<dbReference type="AlphaFoldDB" id="A0A9W7C9Y6"/>
<keyword evidence="2" id="KW-0732">Signal</keyword>
<feature type="signal peptide" evidence="2">
    <location>
        <begin position="1"/>
        <end position="26"/>
    </location>
</feature>
<dbReference type="InterPro" id="IPR029058">
    <property type="entry name" value="AB_hydrolase_fold"/>
</dbReference>
<name>A0A9W7C9Y6_9STRA</name>
<evidence type="ECO:0000313" key="4">
    <source>
        <dbReference type="Proteomes" id="UP001165160"/>
    </source>
</evidence>
<dbReference type="SUPFAM" id="SSF53474">
    <property type="entry name" value="alpha/beta-Hydrolases"/>
    <property type="match status" value="1"/>
</dbReference>
<dbReference type="Gene3D" id="3.40.50.1820">
    <property type="entry name" value="alpha/beta hydrolase"/>
    <property type="match status" value="1"/>
</dbReference>
<proteinExistence type="predicted"/>
<dbReference type="Proteomes" id="UP001165160">
    <property type="component" value="Unassembled WGS sequence"/>
</dbReference>